<proteinExistence type="evidence at transcript level"/>
<evidence type="ECO:0000256" key="4">
    <source>
        <dbReference type="ARBA" id="ARBA00022801"/>
    </source>
</evidence>
<keyword evidence="5 6" id="KW-0788">Thiol protease</keyword>
<reference evidence="9" key="1">
    <citation type="journal article" date="2003" name="Science">
        <title>Collection, Mapping, and Annotation of Over 28,000 cDNA Clones from japonica Rice.</title>
        <authorList>
            <person name="Kikuchi S."/>
            <person name="Satoh K."/>
            <person name="Nagata T."/>
            <person name="Kawagashira N."/>
            <person name="Doi K."/>
            <person name="Kishimoto N."/>
            <person name="Yazaki J."/>
            <person name="Ishikawa M."/>
            <person name="Yamada H."/>
            <person name="Ooka H."/>
            <person name="Hotta I."/>
            <person name="Kojima K."/>
            <person name="Namiki T."/>
            <person name="Ohneda E."/>
            <person name="Yahagi W."/>
            <person name="Suzuki K."/>
            <person name="Li C."/>
            <person name="Ohtsuki K."/>
            <person name="Shishiki T."/>
            <person name="Otomo Y."/>
            <person name="Murakami K."/>
            <person name="Iida Y."/>
            <person name="Sugano S."/>
            <person name="Fujimura T."/>
            <person name="Suzuki Y."/>
            <person name="Tsunoda Y."/>
            <person name="Kurosaki T."/>
            <person name="Kodama T."/>
            <person name="Masuda H."/>
            <person name="Kobayashi M."/>
            <person name="Xie Q."/>
            <person name="Lu M."/>
            <person name="Narikawa R."/>
            <person name="Sugiyama A."/>
            <person name="Mizuno K."/>
            <person name="Yokomizo S."/>
            <person name="Niikura J."/>
            <person name="Ikeda R."/>
            <person name="Ishibiki J."/>
            <person name="Kawamata M."/>
            <person name="Yoshimura A."/>
            <person name="Miura J."/>
            <person name="Kusumegi T."/>
            <person name="Oka M."/>
            <person name="Ryu R."/>
            <person name="Ueda M."/>
            <person name="Matsubara K."/>
            <person name="Kawai J."/>
            <person name="Carninci P."/>
            <person name="Adachi J."/>
            <person name="Aizawa K."/>
            <person name="Arakawa T."/>
            <person name="Fukuda S."/>
            <person name="Hara A."/>
            <person name="Hashidume W."/>
            <person name="Hayatsu N."/>
            <person name="Imotani K."/>
            <person name="Ishii Y."/>
            <person name="Itoh M."/>
            <person name="Kagawa I."/>
            <person name="Kondo S."/>
            <person name="Konno H."/>
            <person name="Miyazaki A."/>
            <person name="Osato N."/>
            <person name="Ota Y."/>
            <person name="Saito R."/>
            <person name="Sasaki D."/>
            <person name="Sato K."/>
            <person name="Shibata K."/>
            <person name="Shinagawa A."/>
            <person name="Shiraki T."/>
            <person name="Yoshino M."/>
            <person name="Hayashizaki Y."/>
        </authorList>
    </citation>
    <scope>NUCLEOTIDE SEQUENCE</scope>
</reference>
<dbReference type="MEROPS" id="C12.A03"/>
<feature type="site" description="Important for enzyme activity" evidence="6">
    <location>
        <position position="111"/>
    </location>
</feature>
<dbReference type="InterPro" id="IPR038765">
    <property type="entry name" value="Papain-like_cys_pep_sf"/>
</dbReference>
<dbReference type="EC" id="3.4.19.12" evidence="7"/>
<dbReference type="EMBL" id="AK103595">
    <property type="protein sequence ID" value="BAG96160.1"/>
    <property type="molecule type" value="mRNA"/>
</dbReference>
<dbReference type="GO" id="GO:0004843">
    <property type="term" value="F:cysteine-type deubiquitinase activity"/>
    <property type="evidence" value="ECO:0007669"/>
    <property type="project" value="UniProtKB-UniRule"/>
</dbReference>
<dbReference type="PANTHER" id="PTHR10589:SF31">
    <property type="entry name" value="UBIQUITIN CARBOXYL-TERMINAL HYDROLASE FAMILY 1 CYSTEINE ACTIVE-SITE DOMAIN-CONTAINING PROTEIN"/>
    <property type="match status" value="1"/>
</dbReference>
<feature type="active site" description="Proton donor" evidence="6">
    <location>
        <position position="96"/>
    </location>
</feature>
<evidence type="ECO:0000256" key="6">
    <source>
        <dbReference type="PROSITE-ProRule" id="PRU01393"/>
    </source>
</evidence>
<dbReference type="Gene3D" id="3.40.532.10">
    <property type="entry name" value="Peptidase C12, ubiquitin carboxyl-terminal hydrolase"/>
    <property type="match status" value="1"/>
</dbReference>
<dbReference type="PANTHER" id="PTHR10589">
    <property type="entry name" value="UBIQUITIN CARBOXYL-TERMINAL HYDROLASE"/>
    <property type="match status" value="1"/>
</dbReference>
<evidence type="ECO:0000256" key="5">
    <source>
        <dbReference type="ARBA" id="ARBA00022807"/>
    </source>
</evidence>
<sequence>MFLSCLLQQETLFFIKQIESLGNACGTIALLHAVGNAYSEISLSENSFLDMFIKSTSGMTSYERAVFLEKDDDMARAHLSAASAGDTKLSDDVEEHYICFVECDGTLYELDGMKPGPINHGPSSSKSLLQDAVNIIKATMHNIPNSVNFNVIVLSRKAE</sequence>
<protein>
    <recommendedName>
        <fullName evidence="7">Ubiquitin carboxyl-terminal hydrolase</fullName>
        <ecNumber evidence="7">3.4.19.12</ecNumber>
    </recommendedName>
</protein>
<dbReference type="SUPFAM" id="SSF54001">
    <property type="entry name" value="Cysteine proteinases"/>
    <property type="match status" value="1"/>
</dbReference>
<keyword evidence="4 6" id="KW-0378">Hydrolase</keyword>
<comment type="similarity">
    <text evidence="6 7">Belongs to the peptidase C12 family.</text>
</comment>
<dbReference type="InterPro" id="IPR036959">
    <property type="entry name" value="Peptidase_C12_UCH_sf"/>
</dbReference>
<comment type="catalytic activity">
    <reaction evidence="1 6 7">
        <text>Thiol-dependent hydrolysis of ester, thioester, amide, peptide and isopeptide bonds formed by the C-terminal Gly of ubiquitin (a 76-residue protein attached to proteins as an intracellular targeting signal).</text>
        <dbReference type="EC" id="3.4.19.12"/>
    </reaction>
</comment>
<name>B7EUW3_ORYSJ</name>
<feature type="active site" description="Nucleophile" evidence="6">
    <location>
        <position position="25"/>
    </location>
</feature>
<dbReference type="AlphaFoldDB" id="B7EUW3"/>
<feature type="domain" description="UCH catalytic" evidence="8">
    <location>
        <begin position="1"/>
        <end position="156"/>
    </location>
</feature>
<dbReference type="GO" id="GO:0006511">
    <property type="term" value="P:ubiquitin-dependent protein catabolic process"/>
    <property type="evidence" value="ECO:0007669"/>
    <property type="project" value="UniProtKB-UniRule"/>
</dbReference>
<evidence type="ECO:0000256" key="7">
    <source>
        <dbReference type="RuleBase" id="RU361215"/>
    </source>
</evidence>
<feature type="site" description="Transition state stabilizer" evidence="6">
    <location>
        <position position="17"/>
    </location>
</feature>
<dbReference type="PROSITE" id="PS52048">
    <property type="entry name" value="UCH_DOMAIN"/>
    <property type="match status" value="1"/>
</dbReference>
<organism evidence="9">
    <name type="scientific">Oryza sativa subsp. japonica</name>
    <name type="common">Rice</name>
    <dbReference type="NCBI Taxonomy" id="39947"/>
    <lineage>
        <taxon>Eukaryota</taxon>
        <taxon>Viridiplantae</taxon>
        <taxon>Streptophyta</taxon>
        <taxon>Embryophyta</taxon>
        <taxon>Tracheophyta</taxon>
        <taxon>Spermatophyta</taxon>
        <taxon>Magnoliopsida</taxon>
        <taxon>Liliopsida</taxon>
        <taxon>Poales</taxon>
        <taxon>Poaceae</taxon>
        <taxon>BOP clade</taxon>
        <taxon>Oryzoideae</taxon>
        <taxon>Oryzeae</taxon>
        <taxon>Oryzinae</taxon>
        <taxon>Oryza</taxon>
        <taxon>Oryza sativa</taxon>
    </lineage>
</organism>
<evidence type="ECO:0000313" key="9">
    <source>
        <dbReference type="EMBL" id="BAG96160.1"/>
    </source>
</evidence>
<evidence type="ECO:0000256" key="3">
    <source>
        <dbReference type="ARBA" id="ARBA00022786"/>
    </source>
</evidence>
<dbReference type="Pfam" id="PF01088">
    <property type="entry name" value="Peptidase_C12"/>
    <property type="match status" value="1"/>
</dbReference>
<keyword evidence="3 6" id="KW-0833">Ubl conjugation pathway</keyword>
<dbReference type="InterPro" id="IPR001578">
    <property type="entry name" value="Peptidase_C12_UCH"/>
</dbReference>
<keyword evidence="2 6" id="KW-0645">Protease</keyword>
<dbReference type="PRINTS" id="PR00707">
    <property type="entry name" value="UBCTHYDRLASE"/>
</dbReference>
<evidence type="ECO:0000259" key="8">
    <source>
        <dbReference type="PROSITE" id="PS52048"/>
    </source>
</evidence>
<evidence type="ECO:0000256" key="2">
    <source>
        <dbReference type="ARBA" id="ARBA00022670"/>
    </source>
</evidence>
<evidence type="ECO:0000256" key="1">
    <source>
        <dbReference type="ARBA" id="ARBA00000707"/>
    </source>
</evidence>
<accession>B7EUW3</accession>